<dbReference type="AlphaFoldDB" id="A0A1T5L7M2"/>
<evidence type="ECO:0000313" key="2">
    <source>
        <dbReference type="Proteomes" id="UP000190961"/>
    </source>
</evidence>
<protein>
    <recommendedName>
        <fullName evidence="3">N-acetyltransferase domain-containing protein</fullName>
    </recommendedName>
</protein>
<evidence type="ECO:0008006" key="3">
    <source>
        <dbReference type="Google" id="ProtNLM"/>
    </source>
</evidence>
<dbReference type="OrthoDB" id="9806005at2"/>
<evidence type="ECO:0000313" key="1">
    <source>
        <dbReference type="EMBL" id="SKC72012.1"/>
    </source>
</evidence>
<dbReference type="Proteomes" id="UP000190961">
    <property type="component" value="Unassembled WGS sequence"/>
</dbReference>
<dbReference type="STRING" id="688867.SAMN05660236_2701"/>
<dbReference type="PANTHER" id="PTHR41368:SF1">
    <property type="entry name" value="PROTEIN YGHO"/>
    <property type="match status" value="1"/>
</dbReference>
<name>A0A1T5L7M2_9BACT</name>
<keyword evidence="2" id="KW-1185">Reference proteome</keyword>
<dbReference type="RefSeq" id="WP_079687285.1">
    <property type="nucleotide sequence ID" value="NZ_FUZU01000002.1"/>
</dbReference>
<sequence length="388" mass="45568">MKIVEVTTPRHIQEFILLPVKLYKNEPNWIRPLDKDIESVFDVEKNKTFRHGKCIRWILQNDSGETIGRVAAFVNEKIVHKGNDQPTGGMGFFECINDREAAFVLFDQCKTWLQSNGMEAMDGPINFGSRDRWWGLLIEGFDREPNYQCNYNFPYYKDFFEAYGFQVYFYQFTYARSIQGPLAPRLHEKAILAKKDPDYSFRHLQKSELDKLPEYLMTVYNRAWANRSENPELSIAQAKLLVKQMKPIMDEKLLYFGFYKGEPVSFFLSLPEINQIFKYVNGKLDWIGKLKFIWHTLMRTNKKAFGILFGVVPEHQGKGLDGAMIINARDVLQPNARYEHYEMNWIGDFNPKMILVVEQVGGEMSKRHATYRKLFDETKPFKRSPILK</sequence>
<dbReference type="SUPFAM" id="SSF55729">
    <property type="entry name" value="Acyl-CoA N-acyltransferases (Nat)"/>
    <property type="match status" value="1"/>
</dbReference>
<dbReference type="PANTHER" id="PTHR41368">
    <property type="entry name" value="PROTEIN YGHO"/>
    <property type="match status" value="1"/>
</dbReference>
<reference evidence="1 2" key="1">
    <citation type="submission" date="2017-02" db="EMBL/GenBank/DDBJ databases">
        <authorList>
            <person name="Peterson S.W."/>
        </authorList>
    </citation>
    <scope>NUCLEOTIDE SEQUENCE [LARGE SCALE GENOMIC DNA]</scope>
    <source>
        <strain evidence="1 2">DSM 25262</strain>
    </source>
</reference>
<dbReference type="EMBL" id="FUZU01000002">
    <property type="protein sequence ID" value="SKC72012.1"/>
    <property type="molecule type" value="Genomic_DNA"/>
</dbReference>
<dbReference type="Gene3D" id="3.40.630.30">
    <property type="match status" value="1"/>
</dbReference>
<gene>
    <name evidence="1" type="ORF">SAMN05660236_2701</name>
</gene>
<dbReference type="InterPro" id="IPR039968">
    <property type="entry name" value="BcerS-like"/>
</dbReference>
<accession>A0A1T5L7M2</accession>
<dbReference type="InterPro" id="IPR016181">
    <property type="entry name" value="Acyl_CoA_acyltransferase"/>
</dbReference>
<organism evidence="1 2">
    <name type="scientific">Ohtaekwangia koreensis</name>
    <dbReference type="NCBI Taxonomy" id="688867"/>
    <lineage>
        <taxon>Bacteria</taxon>
        <taxon>Pseudomonadati</taxon>
        <taxon>Bacteroidota</taxon>
        <taxon>Cytophagia</taxon>
        <taxon>Cytophagales</taxon>
        <taxon>Fulvivirgaceae</taxon>
        <taxon>Ohtaekwangia</taxon>
    </lineage>
</organism>
<proteinExistence type="predicted"/>